<keyword evidence="2" id="KW-1185">Reference proteome</keyword>
<dbReference type="OrthoDB" id="1230907at2"/>
<proteinExistence type="predicted"/>
<accession>H8H3W3</accession>
<dbReference type="AlphaFoldDB" id="H8H3W3"/>
<geneLocation type="plasmid" evidence="1 2">
    <name>P5</name>
</geneLocation>
<gene>
    <name evidence="1" type="ordered locus">DGo_PE0066</name>
</gene>
<dbReference type="Proteomes" id="UP000007575">
    <property type="component" value="Plasmid P5"/>
</dbReference>
<dbReference type="PATRIC" id="fig|745776.4.peg.4077"/>
<evidence type="ECO:0000313" key="2">
    <source>
        <dbReference type="Proteomes" id="UP000007575"/>
    </source>
</evidence>
<dbReference type="EMBL" id="CP002196">
    <property type="protein sequence ID" value="AFD28210.1"/>
    <property type="molecule type" value="Genomic_DNA"/>
</dbReference>
<name>H8H3W3_DEIGI</name>
<evidence type="ECO:0000313" key="1">
    <source>
        <dbReference type="EMBL" id="AFD28210.1"/>
    </source>
</evidence>
<reference evidence="1 2" key="1">
    <citation type="journal article" date="2012" name="PLoS ONE">
        <title>Genome sequence and transcriptome analysis of the radioresistant bacterium Deinococcus gobiensis: insights into the extreme environmental adaptations.</title>
        <authorList>
            <person name="Yuan M."/>
            <person name="Chen M."/>
            <person name="Zhang W."/>
            <person name="Lu W."/>
            <person name="Wang J."/>
            <person name="Yang M."/>
            <person name="Zhao P."/>
            <person name="Tang R."/>
            <person name="Li X."/>
            <person name="Hao Y."/>
            <person name="Zhou Z."/>
            <person name="Zhan Y."/>
            <person name="Yu H."/>
            <person name="Teng C."/>
            <person name="Yan Y."/>
            <person name="Ping S."/>
            <person name="Wang Y."/>
            <person name="Lin M."/>
        </authorList>
    </citation>
    <scope>NUCLEOTIDE SEQUENCE [LARGE SCALE GENOMIC DNA]</scope>
    <source>
        <strain evidence="2">DSM 21396 / JCM 16679 / CGMCC 1.7299 / I-0</strain>
        <plasmid evidence="1">P5</plasmid>
    </source>
</reference>
<keyword evidence="1" id="KW-0614">Plasmid</keyword>
<organism evidence="1 2">
    <name type="scientific">Deinococcus gobiensis (strain DSM 21396 / JCM 16679 / CGMCC 1.7299 / I-0)</name>
    <dbReference type="NCBI Taxonomy" id="745776"/>
    <lineage>
        <taxon>Bacteria</taxon>
        <taxon>Thermotogati</taxon>
        <taxon>Deinococcota</taxon>
        <taxon>Deinococci</taxon>
        <taxon>Deinococcales</taxon>
        <taxon>Deinococcaceae</taxon>
        <taxon>Deinococcus</taxon>
    </lineage>
</organism>
<dbReference type="RefSeq" id="WP_014695852.1">
    <property type="nucleotide sequence ID" value="NC_017806.1"/>
</dbReference>
<sequence>MQIPGLEQVLKFIEAARQHPLQSTGASAVDFSENLYNVIGSTDDPKRIPDHKNEDWKPLFISVTGITDAQCYVTNDPPEKSSTHPQFIVGGHMTTDSNGYVKDGGTCYLMPLCKLHNSHDGIAFEHTKKRMLKLTGYMKGELLATFQMRMPNENPYAILYFSESEQTWKVEDYTEKHLDKWESGLVGQETPKIYIAIQRIKSSTSLLHEVVSIRLPKVLNL</sequence>
<dbReference type="KEGG" id="dgo:DGo_PE0066"/>
<protein>
    <submittedName>
        <fullName evidence="1">Uncharacterized protein</fullName>
    </submittedName>
</protein>
<dbReference type="HOGENOM" id="CLU_1248934_0_0_0"/>